<dbReference type="EMBL" id="JAIWYP010000012">
    <property type="protein sequence ID" value="KAH3725760.1"/>
    <property type="molecule type" value="Genomic_DNA"/>
</dbReference>
<reference evidence="1" key="2">
    <citation type="submission" date="2020-11" db="EMBL/GenBank/DDBJ databases">
        <authorList>
            <person name="McCartney M.A."/>
            <person name="Auch B."/>
            <person name="Kono T."/>
            <person name="Mallez S."/>
            <person name="Becker A."/>
            <person name="Gohl D.M."/>
            <person name="Silverstein K.A.T."/>
            <person name="Koren S."/>
            <person name="Bechman K.B."/>
            <person name="Herman A."/>
            <person name="Abrahante J.E."/>
            <person name="Garbe J."/>
        </authorList>
    </citation>
    <scope>NUCLEOTIDE SEQUENCE</scope>
    <source>
        <strain evidence="1">Duluth1</strain>
        <tissue evidence="1">Whole animal</tissue>
    </source>
</reference>
<reference evidence="1" key="1">
    <citation type="journal article" date="2019" name="bioRxiv">
        <title>The Genome of the Zebra Mussel, Dreissena polymorpha: A Resource for Invasive Species Research.</title>
        <authorList>
            <person name="McCartney M.A."/>
            <person name="Auch B."/>
            <person name="Kono T."/>
            <person name="Mallez S."/>
            <person name="Zhang Y."/>
            <person name="Obille A."/>
            <person name="Becker A."/>
            <person name="Abrahante J.E."/>
            <person name="Garbe J."/>
            <person name="Badalamenti J.P."/>
            <person name="Herman A."/>
            <person name="Mangelson H."/>
            <person name="Liachko I."/>
            <person name="Sullivan S."/>
            <person name="Sone E.D."/>
            <person name="Koren S."/>
            <person name="Silverstein K.A.T."/>
            <person name="Beckman K.B."/>
            <person name="Gohl D.M."/>
        </authorList>
    </citation>
    <scope>NUCLEOTIDE SEQUENCE</scope>
    <source>
        <strain evidence="1">Duluth1</strain>
        <tissue evidence="1">Whole animal</tissue>
    </source>
</reference>
<protein>
    <submittedName>
        <fullName evidence="1">Uncharacterized protein</fullName>
    </submittedName>
</protein>
<evidence type="ECO:0000313" key="1">
    <source>
        <dbReference type="EMBL" id="KAH3725760.1"/>
    </source>
</evidence>
<proteinExistence type="predicted"/>
<comment type="caution">
    <text evidence="1">The sequence shown here is derived from an EMBL/GenBank/DDBJ whole genome shotgun (WGS) entry which is preliminary data.</text>
</comment>
<organism evidence="1 2">
    <name type="scientific">Dreissena polymorpha</name>
    <name type="common">Zebra mussel</name>
    <name type="synonym">Mytilus polymorpha</name>
    <dbReference type="NCBI Taxonomy" id="45954"/>
    <lineage>
        <taxon>Eukaryota</taxon>
        <taxon>Metazoa</taxon>
        <taxon>Spiralia</taxon>
        <taxon>Lophotrochozoa</taxon>
        <taxon>Mollusca</taxon>
        <taxon>Bivalvia</taxon>
        <taxon>Autobranchia</taxon>
        <taxon>Heteroconchia</taxon>
        <taxon>Euheterodonta</taxon>
        <taxon>Imparidentia</taxon>
        <taxon>Neoheterodontei</taxon>
        <taxon>Myida</taxon>
        <taxon>Dreissenoidea</taxon>
        <taxon>Dreissenidae</taxon>
        <taxon>Dreissena</taxon>
    </lineage>
</organism>
<sequence length="72" mass="7936">MKLCASSFLLPNKFQEEISNLGKGLMVELFGGKSNDFLESLRHNFFTQKVAIVGTIVTPGRLPPNITCNILP</sequence>
<accession>A0A9D4CI52</accession>
<keyword evidence="2" id="KW-1185">Reference proteome</keyword>
<evidence type="ECO:0000313" key="2">
    <source>
        <dbReference type="Proteomes" id="UP000828390"/>
    </source>
</evidence>
<name>A0A9D4CI52_DREPO</name>
<dbReference type="Proteomes" id="UP000828390">
    <property type="component" value="Unassembled WGS sequence"/>
</dbReference>
<gene>
    <name evidence="1" type="ORF">DPMN_051609</name>
</gene>
<dbReference type="AlphaFoldDB" id="A0A9D4CI52"/>